<reference evidence="1 2" key="1">
    <citation type="submission" date="2019-12" db="EMBL/GenBank/DDBJ databases">
        <title>Genomic-based taxomic classification of the family Erythrobacteraceae.</title>
        <authorList>
            <person name="Xu L."/>
        </authorList>
    </citation>
    <scope>NUCLEOTIDE SEQUENCE [LARGE SCALE GENOMIC DNA]</scope>
    <source>
        <strain evidence="1 2">JCM 17802</strain>
    </source>
</reference>
<dbReference type="Proteomes" id="UP000468943">
    <property type="component" value="Unassembled WGS sequence"/>
</dbReference>
<comment type="caution">
    <text evidence="1">The sequence shown here is derived from an EMBL/GenBank/DDBJ whole genome shotgun (WGS) entry which is preliminary data.</text>
</comment>
<keyword evidence="2" id="KW-1185">Reference proteome</keyword>
<dbReference type="OrthoDB" id="569444at2"/>
<dbReference type="InterPro" id="IPR022025">
    <property type="entry name" value="Amidoligase_2"/>
</dbReference>
<dbReference type="Pfam" id="PF12224">
    <property type="entry name" value="Amidoligase_2"/>
    <property type="match status" value="1"/>
</dbReference>
<proteinExistence type="predicted"/>
<dbReference type="EMBL" id="WTYS01000001">
    <property type="protein sequence ID" value="MXO55363.1"/>
    <property type="molecule type" value="Genomic_DNA"/>
</dbReference>
<protein>
    <recommendedName>
        <fullName evidence="3">Amidoligase enzyme</fullName>
    </recommendedName>
</protein>
<gene>
    <name evidence="1" type="ORF">GRI36_00570</name>
</gene>
<evidence type="ECO:0000313" key="2">
    <source>
        <dbReference type="Proteomes" id="UP000468943"/>
    </source>
</evidence>
<evidence type="ECO:0000313" key="1">
    <source>
        <dbReference type="EMBL" id="MXO55363.1"/>
    </source>
</evidence>
<sequence length="370" mass="40543">MALNLDWKMGFEVELVAPRGSSRLQLADKVARSCGGTVSRFFHPQSEPSDTPDRPTFENLTLAFHVTGSTGEHIASFVDDLTLQADMNKRKAPLPGWYRIIADDGRILRLVMRHCDPDASHMELLGPLAELFGTSPQPHEGNMVRVVDDRGISVAIAAPLPGERERPCELVTAPIAADHEVVLTDLLGQAAELGFFIPTEGATHIHFDAERLCSARVIAKLVAVLEKFGDDLKRVVGVNANCVRLGSWPASLRELTSGAEFQALEWPDARAALAALKLSKYCDFNLLNIASRNTAKHTFEVRILPASLDALCILEAAELFQAILHWCCKNDADADAMPASFAALIGQLSLAGHAQEMWKERAFKSRFLDK</sequence>
<accession>A0A6I4SIE4</accession>
<dbReference type="AlphaFoldDB" id="A0A6I4SIE4"/>
<evidence type="ECO:0008006" key="3">
    <source>
        <dbReference type="Google" id="ProtNLM"/>
    </source>
</evidence>
<organism evidence="1 2">
    <name type="scientific">Pontixanthobacter gangjinensis</name>
    <dbReference type="NCBI Taxonomy" id="1028742"/>
    <lineage>
        <taxon>Bacteria</taxon>
        <taxon>Pseudomonadati</taxon>
        <taxon>Pseudomonadota</taxon>
        <taxon>Alphaproteobacteria</taxon>
        <taxon>Sphingomonadales</taxon>
        <taxon>Erythrobacteraceae</taxon>
        <taxon>Pontixanthobacter</taxon>
    </lineage>
</organism>
<name>A0A6I4SIE4_9SPHN</name>